<organism evidence="2 3">
    <name type="scientific">Burkholderia mallei</name>
    <name type="common">Pseudomonas mallei</name>
    <dbReference type="NCBI Taxonomy" id="13373"/>
    <lineage>
        <taxon>Bacteria</taxon>
        <taxon>Pseudomonadati</taxon>
        <taxon>Pseudomonadota</taxon>
        <taxon>Betaproteobacteria</taxon>
        <taxon>Burkholderiales</taxon>
        <taxon>Burkholderiaceae</taxon>
        <taxon>Burkholderia</taxon>
        <taxon>pseudomallei group</taxon>
    </lineage>
</organism>
<comment type="caution">
    <text evidence="2">The sequence shown here is derived from an EMBL/GenBank/DDBJ whole genome shotgun (WGS) entry which is preliminary data.</text>
</comment>
<evidence type="ECO:0000313" key="2">
    <source>
        <dbReference type="EMBL" id="RPA28249.1"/>
    </source>
</evidence>
<sequence length="65" mass="7311">MHAIAAGRQHTRVRLDRPSPKAKAKTANPFTPPLRSPRRVFAVSYELNRARTAVASHRLVLIILK</sequence>
<evidence type="ECO:0000313" key="3">
    <source>
        <dbReference type="Proteomes" id="UP000269379"/>
    </source>
</evidence>
<accession>A0AAX1XAA1</accession>
<gene>
    <name evidence="2" type="ORF">EGT70_00370</name>
</gene>
<feature type="region of interest" description="Disordered" evidence="1">
    <location>
        <begin position="1"/>
        <end position="33"/>
    </location>
</feature>
<reference evidence="3" key="1">
    <citation type="submission" date="2018-10" db="EMBL/GenBank/DDBJ databases">
        <title>FDA dAtabase for Regulatory Grade micrObial Sequences (FDA-ARGOS): Supporting development and validation of Infectious Disease Dx tests.</title>
        <authorList>
            <person name="Minogue T."/>
            <person name="Wolcott M."/>
            <person name="Wasieloski L."/>
            <person name="Aguilar W."/>
            <person name="Moore D."/>
            <person name="Jaissle J."/>
            <person name="Tallon L."/>
            <person name="Sadzewicz L."/>
            <person name="Zhao X."/>
            <person name="Vavikolanu K."/>
            <person name="Mehta A."/>
            <person name="Aluvathingal J."/>
            <person name="Nadendla S."/>
            <person name="Yan Y."/>
            <person name="Sichtig H."/>
        </authorList>
    </citation>
    <scope>NUCLEOTIDE SEQUENCE [LARGE SCALE GENOMIC DNA]</scope>
    <source>
        <strain evidence="3">FDAARGOS_588</strain>
    </source>
</reference>
<protein>
    <submittedName>
        <fullName evidence="2">Uncharacterized protein</fullName>
    </submittedName>
</protein>
<dbReference type="AlphaFoldDB" id="A0AAX1XAA1"/>
<proteinExistence type="predicted"/>
<evidence type="ECO:0000256" key="1">
    <source>
        <dbReference type="SAM" id="MobiDB-lite"/>
    </source>
</evidence>
<dbReference type="Proteomes" id="UP000269379">
    <property type="component" value="Unassembled WGS sequence"/>
</dbReference>
<dbReference type="EMBL" id="RKJW01000001">
    <property type="protein sequence ID" value="RPA28249.1"/>
    <property type="molecule type" value="Genomic_DNA"/>
</dbReference>
<name>A0AAX1XAA1_BURML</name>